<dbReference type="PROSITE" id="PS00756">
    <property type="entry name" value="SECY_2"/>
    <property type="match status" value="1"/>
</dbReference>
<keyword evidence="7 10" id="KW-0811">Translocation</keyword>
<dbReference type="PROSITE" id="PS00755">
    <property type="entry name" value="SECY_1"/>
    <property type="match status" value="1"/>
</dbReference>
<evidence type="ECO:0000256" key="13">
    <source>
        <dbReference type="RuleBase" id="RU004349"/>
    </source>
</evidence>
<evidence type="ECO:0000256" key="12">
    <source>
        <dbReference type="RuleBase" id="RU003484"/>
    </source>
</evidence>
<dbReference type="PRINTS" id="PR00303">
    <property type="entry name" value="SECYTRNLCASE"/>
</dbReference>
<comment type="subunit">
    <text evidence="10">Component of the Sec protein translocase complex. Heterotrimer consisting of SecY, SecE and SecG subunits. The heterotrimers can form oligomers, although 1 heterotrimer is thought to be able to translocate proteins. Interacts with the ribosome. Interacts with SecDF, and other proteins may be involved. Interacts with SecA.</text>
</comment>
<evidence type="ECO:0000256" key="5">
    <source>
        <dbReference type="ARBA" id="ARBA00022927"/>
    </source>
</evidence>
<dbReference type="InterPro" id="IPR002208">
    <property type="entry name" value="SecY/SEC61-alpha"/>
</dbReference>
<organism evidence="14 15">
    <name type="scientific">Thermoanaerobacter kivui</name>
    <name type="common">Acetogenium kivui</name>
    <dbReference type="NCBI Taxonomy" id="2325"/>
    <lineage>
        <taxon>Bacteria</taxon>
        <taxon>Bacillati</taxon>
        <taxon>Bacillota</taxon>
        <taxon>Clostridia</taxon>
        <taxon>Thermoanaerobacterales</taxon>
        <taxon>Thermoanaerobacteraceae</taxon>
        <taxon>Thermoanaerobacter</taxon>
    </lineage>
</organism>
<evidence type="ECO:0000256" key="7">
    <source>
        <dbReference type="ARBA" id="ARBA00023010"/>
    </source>
</evidence>
<feature type="transmembrane region" description="Helical" evidence="10">
    <location>
        <begin position="204"/>
        <end position="224"/>
    </location>
</feature>
<evidence type="ECO:0000313" key="14">
    <source>
        <dbReference type="EMBL" id="AIS53172.1"/>
    </source>
</evidence>
<keyword evidence="3 10" id="KW-0813">Transport</keyword>
<comment type="similarity">
    <text evidence="2 10 13">Belongs to the SecY/SEC61-alpha family.</text>
</comment>
<dbReference type="EMBL" id="CP009170">
    <property type="protein sequence ID" value="AIS53172.1"/>
    <property type="molecule type" value="Genomic_DNA"/>
</dbReference>
<dbReference type="AlphaFoldDB" id="A0A097ATM6"/>
<dbReference type="STRING" id="2325.TKV_c20380"/>
<evidence type="ECO:0000256" key="4">
    <source>
        <dbReference type="ARBA" id="ARBA00022692"/>
    </source>
</evidence>
<feature type="transmembrane region" description="Helical" evidence="10">
    <location>
        <begin position="381"/>
        <end position="401"/>
    </location>
</feature>
<feature type="transmembrane region" description="Helical" evidence="10">
    <location>
        <begin position="173"/>
        <end position="192"/>
    </location>
</feature>
<sequence>MFQTLVSAWKVDDIRKRILYTVGMLVIFRLGSHIPVPGVDPKQIAHILGQGQLFGFFDIISGGAFREFTIFAMSIIPYINASIIMQLLTIAIPSLEQLAKEGEEGRKKIAQYTRYLTVVLALIQAIGMTFGLRAAVINPTFFNLSVIVITLTAGTAFLMWLGERITENGIGNGSSLIIFAGIVSRIPNMVYLTVEYIHAGTANIFGAIAFVLAELVMIVLIILATEGQRRIPVQYAKRVVGRRVYGGQSTHIPIRINMAGVIPIIFALSLLQFPQQVAAFFPRSTFYNFVQKWLSTNGLIYNILDILLIIGFTYFYTAVIFNPVEISDNLKKYGGFIPGIRPGKPTTDYITRVLNRVTFVGAVFLAFIATMPVILMNITGLQLYFGGTALLIAVGVALDTMKQIEGHLIMRNYQGFLK</sequence>
<dbReference type="KEGG" id="tki:TKV_c20380"/>
<dbReference type="Pfam" id="PF00344">
    <property type="entry name" value="SecY"/>
    <property type="match status" value="1"/>
</dbReference>
<keyword evidence="15" id="KW-1185">Reference proteome</keyword>
<feature type="transmembrane region" description="Helical" evidence="10">
    <location>
        <begin position="353"/>
        <end position="375"/>
    </location>
</feature>
<proteinExistence type="inferred from homology"/>
<feature type="transmembrane region" description="Helical" evidence="10">
    <location>
        <begin position="115"/>
        <end position="135"/>
    </location>
</feature>
<keyword evidence="8 10" id="KW-0472">Membrane</keyword>
<dbReference type="InterPro" id="IPR030659">
    <property type="entry name" value="SecY_CS"/>
</dbReference>
<accession>A0A097ATM6</accession>
<dbReference type="Gene3D" id="1.10.3370.10">
    <property type="entry name" value="SecY subunit domain"/>
    <property type="match status" value="1"/>
</dbReference>
<feature type="transmembrane region" description="Helical" evidence="10">
    <location>
        <begin position="75"/>
        <end position="95"/>
    </location>
</feature>
<dbReference type="InterPro" id="IPR023201">
    <property type="entry name" value="SecY_dom_sf"/>
</dbReference>
<dbReference type="eggNOG" id="COG0201">
    <property type="taxonomic scope" value="Bacteria"/>
</dbReference>
<gene>
    <name evidence="10 14" type="primary">secY</name>
    <name evidence="14" type="ORF">TKV_c20380</name>
</gene>
<keyword evidence="5 10" id="KW-0653">Protein transport</keyword>
<dbReference type="InterPro" id="IPR026593">
    <property type="entry name" value="SecY"/>
</dbReference>
<evidence type="ECO:0000256" key="10">
    <source>
        <dbReference type="HAMAP-Rule" id="MF_01465"/>
    </source>
</evidence>
<dbReference type="Proteomes" id="UP000029669">
    <property type="component" value="Chromosome"/>
</dbReference>
<evidence type="ECO:0000256" key="9">
    <source>
        <dbReference type="ARBA" id="ARBA00039733"/>
    </source>
</evidence>
<comment type="function">
    <text evidence="10 11">The central subunit of the protein translocation channel SecYEG. Consists of two halves formed by TMs 1-5 and 6-10. These two domains form a lateral gate at the front which open onto the bilayer between TMs 2 and 7, and are clamped together by SecE at the back. The channel is closed by both a pore ring composed of hydrophobic SecY resides and a short helix (helix 2A) on the extracellular side of the membrane which forms a plug. The plug probably moves laterally to allow the channel to open. The ring and the pore may move independently.</text>
</comment>
<name>A0A097ATM6_THEKI</name>
<protein>
    <recommendedName>
        <fullName evidence="9 10">Protein translocase subunit SecY</fullName>
    </recommendedName>
</protein>
<evidence type="ECO:0000313" key="15">
    <source>
        <dbReference type="Proteomes" id="UP000029669"/>
    </source>
</evidence>
<reference evidence="15" key="1">
    <citation type="journal article" date="2015" name="Genome Announc.">
        <title>Whole-Genome Sequences of 80 Environmental and Clinical Isolates of Burkholderia pseudomallei.</title>
        <authorList>
            <person name="Johnson S.L."/>
            <person name="Baker A.L."/>
            <person name="Chain P.S."/>
            <person name="Currie B.J."/>
            <person name="Daligault H.E."/>
            <person name="Davenport K.W."/>
            <person name="Davis C.B."/>
            <person name="Inglis T.J."/>
            <person name="Kaestli M."/>
            <person name="Koren S."/>
            <person name="Mayo M."/>
            <person name="Merritt A.J."/>
            <person name="Price E.P."/>
            <person name="Sarovich D.S."/>
            <person name="Warner J."/>
            <person name="Rosovitz M.J."/>
        </authorList>
    </citation>
    <scope>NUCLEOTIDE SEQUENCE [LARGE SCALE GENOMIC DNA]</scope>
    <source>
        <strain evidence="15">DSM 2030</strain>
    </source>
</reference>
<dbReference type="FunFam" id="1.10.3370.10:FF:000001">
    <property type="entry name" value="Preprotein translocase subunit SecY"/>
    <property type="match status" value="1"/>
</dbReference>
<keyword evidence="10" id="KW-1003">Cell membrane</keyword>
<evidence type="ECO:0000256" key="1">
    <source>
        <dbReference type="ARBA" id="ARBA00004141"/>
    </source>
</evidence>
<evidence type="ECO:0000256" key="11">
    <source>
        <dbReference type="RuleBase" id="RU000537"/>
    </source>
</evidence>
<dbReference type="SUPFAM" id="SSF103491">
    <property type="entry name" value="Preprotein translocase SecY subunit"/>
    <property type="match status" value="1"/>
</dbReference>
<dbReference type="HOGENOM" id="CLU_030313_0_2_9"/>
<feature type="transmembrane region" description="Helical" evidence="10">
    <location>
        <begin position="299"/>
        <end position="321"/>
    </location>
</feature>
<dbReference type="OrthoDB" id="9809248at2"/>
<dbReference type="GO" id="GO:0065002">
    <property type="term" value="P:intracellular protein transmembrane transport"/>
    <property type="evidence" value="ECO:0007669"/>
    <property type="project" value="UniProtKB-UniRule"/>
</dbReference>
<feature type="transmembrane region" description="Helical" evidence="10">
    <location>
        <begin position="252"/>
        <end position="273"/>
    </location>
</feature>
<dbReference type="NCBIfam" id="TIGR00967">
    <property type="entry name" value="3a0501s007"/>
    <property type="match status" value="1"/>
</dbReference>
<dbReference type="PIRSF" id="PIRSF004557">
    <property type="entry name" value="SecY"/>
    <property type="match status" value="1"/>
</dbReference>
<comment type="caution">
    <text evidence="10">Lacks conserved residue(s) required for the propagation of feature annotation.</text>
</comment>
<feature type="transmembrane region" description="Helical" evidence="10">
    <location>
        <begin position="141"/>
        <end position="161"/>
    </location>
</feature>
<evidence type="ECO:0000256" key="3">
    <source>
        <dbReference type="ARBA" id="ARBA00022448"/>
    </source>
</evidence>
<evidence type="ECO:0000256" key="2">
    <source>
        <dbReference type="ARBA" id="ARBA00005751"/>
    </source>
</evidence>
<dbReference type="GO" id="GO:0006605">
    <property type="term" value="P:protein targeting"/>
    <property type="evidence" value="ECO:0007669"/>
    <property type="project" value="UniProtKB-UniRule"/>
</dbReference>
<keyword evidence="4 10" id="KW-0812">Transmembrane</keyword>
<evidence type="ECO:0000256" key="6">
    <source>
        <dbReference type="ARBA" id="ARBA00022989"/>
    </source>
</evidence>
<dbReference type="GO" id="GO:0043952">
    <property type="term" value="P:protein transport by the Sec complex"/>
    <property type="evidence" value="ECO:0007669"/>
    <property type="project" value="UniProtKB-UniRule"/>
</dbReference>
<keyword evidence="6 10" id="KW-1133">Transmembrane helix</keyword>
<dbReference type="GO" id="GO:0005886">
    <property type="term" value="C:plasma membrane"/>
    <property type="evidence" value="ECO:0007669"/>
    <property type="project" value="UniProtKB-SubCell"/>
</dbReference>
<evidence type="ECO:0000256" key="8">
    <source>
        <dbReference type="ARBA" id="ARBA00023136"/>
    </source>
</evidence>
<dbReference type="PANTHER" id="PTHR10906">
    <property type="entry name" value="SECY/SEC61-ALPHA FAMILY MEMBER"/>
    <property type="match status" value="1"/>
</dbReference>
<dbReference type="HAMAP" id="MF_01465">
    <property type="entry name" value="SecY"/>
    <property type="match status" value="1"/>
</dbReference>
<dbReference type="RefSeq" id="WP_049685802.1">
    <property type="nucleotide sequence ID" value="NZ_CP009170.1"/>
</dbReference>
<comment type="subcellular location">
    <subcellularLocation>
        <location evidence="10">Cell membrane</location>
        <topology evidence="10">Multi-pass membrane protein</topology>
    </subcellularLocation>
    <subcellularLocation>
        <location evidence="1 12">Membrane</location>
        <topology evidence="1 12">Multi-pass membrane protein</topology>
    </subcellularLocation>
</comment>